<sequence>MHRLRQLILLCYVCFIVFIIIDMGNADVTSRTRQKRYLIFRNTSKFFWRLNFKANMVPWNQIFAQALGFRMNWDEPPETFRPYHRLHRRTVYSNLELLLDKNGLNGYHCVRRAICEMVPVTTPKGIYFKILKIVFRRQSSDTERWHKNITEEDCATSINSCPFSFLEVSTYTDI</sequence>
<reference evidence="1" key="1">
    <citation type="submission" date="2021-12" db="EMBL/GenBank/DDBJ databases">
        <authorList>
            <person name="King R."/>
        </authorList>
    </citation>
    <scope>NUCLEOTIDE SEQUENCE</scope>
</reference>
<gene>
    <name evidence="1" type="ORF">DIATSA_LOCUS8671</name>
</gene>
<accession>A0A9N9R7V3</accession>
<dbReference type="Proteomes" id="UP001153714">
    <property type="component" value="Chromosome 3"/>
</dbReference>
<evidence type="ECO:0000313" key="2">
    <source>
        <dbReference type="Proteomes" id="UP001153714"/>
    </source>
</evidence>
<dbReference type="EMBL" id="OU893334">
    <property type="protein sequence ID" value="CAG9791033.1"/>
    <property type="molecule type" value="Genomic_DNA"/>
</dbReference>
<evidence type="ECO:0000313" key="1">
    <source>
        <dbReference type="EMBL" id="CAG9791033.1"/>
    </source>
</evidence>
<name>A0A9N9R7V3_9NEOP</name>
<dbReference type="OrthoDB" id="7526931at2759"/>
<reference evidence="1" key="2">
    <citation type="submission" date="2022-10" db="EMBL/GenBank/DDBJ databases">
        <authorList>
            <consortium name="ENA_rothamsted_submissions"/>
            <consortium name="culmorum"/>
            <person name="King R."/>
        </authorList>
    </citation>
    <scope>NUCLEOTIDE SEQUENCE</scope>
</reference>
<dbReference type="AlphaFoldDB" id="A0A9N9R7V3"/>
<protein>
    <submittedName>
        <fullName evidence="1">Uncharacterized protein</fullName>
    </submittedName>
</protein>
<dbReference type="PANTHER" id="PTHR21398">
    <property type="entry name" value="AGAP007094-PA"/>
    <property type="match status" value="1"/>
</dbReference>
<dbReference type="InterPro" id="IPR006631">
    <property type="entry name" value="DM4_12"/>
</dbReference>
<dbReference type="Pfam" id="PF07841">
    <property type="entry name" value="DM4_12"/>
    <property type="match status" value="1"/>
</dbReference>
<dbReference type="SMART" id="SM00718">
    <property type="entry name" value="DM4_12"/>
    <property type="match status" value="1"/>
</dbReference>
<keyword evidence="2" id="KW-1185">Reference proteome</keyword>
<dbReference type="PANTHER" id="PTHR21398:SF23">
    <property type="entry name" value="AGAP002978-PA"/>
    <property type="match status" value="1"/>
</dbReference>
<proteinExistence type="predicted"/>
<organism evidence="1 2">
    <name type="scientific">Diatraea saccharalis</name>
    <name type="common">sugarcane borer</name>
    <dbReference type="NCBI Taxonomy" id="40085"/>
    <lineage>
        <taxon>Eukaryota</taxon>
        <taxon>Metazoa</taxon>
        <taxon>Ecdysozoa</taxon>
        <taxon>Arthropoda</taxon>
        <taxon>Hexapoda</taxon>
        <taxon>Insecta</taxon>
        <taxon>Pterygota</taxon>
        <taxon>Neoptera</taxon>
        <taxon>Endopterygota</taxon>
        <taxon>Lepidoptera</taxon>
        <taxon>Glossata</taxon>
        <taxon>Ditrysia</taxon>
        <taxon>Pyraloidea</taxon>
        <taxon>Crambidae</taxon>
        <taxon>Crambinae</taxon>
        <taxon>Diatraea</taxon>
    </lineage>
</organism>